<dbReference type="InterPro" id="IPR018490">
    <property type="entry name" value="cNMP-bd_dom_sf"/>
</dbReference>
<feature type="domain" description="Cyclic nucleotide-binding" evidence="1">
    <location>
        <begin position="6"/>
        <end position="94"/>
    </location>
</feature>
<dbReference type="SMART" id="SM00100">
    <property type="entry name" value="cNMP"/>
    <property type="match status" value="1"/>
</dbReference>
<dbReference type="Pfam" id="PF00027">
    <property type="entry name" value="cNMP_binding"/>
    <property type="match status" value="1"/>
</dbReference>
<dbReference type="InterPro" id="IPR000595">
    <property type="entry name" value="cNMP-bd_dom"/>
</dbReference>
<dbReference type="EMBL" id="RQXU01000008">
    <property type="protein sequence ID" value="RRH87618.1"/>
    <property type="molecule type" value="Genomic_DNA"/>
</dbReference>
<dbReference type="Gene3D" id="2.60.120.10">
    <property type="entry name" value="Jelly Rolls"/>
    <property type="match status" value="1"/>
</dbReference>
<proteinExistence type="predicted"/>
<dbReference type="InterPro" id="IPR014710">
    <property type="entry name" value="RmlC-like_jellyroll"/>
</dbReference>
<evidence type="ECO:0000259" key="1">
    <source>
        <dbReference type="PROSITE" id="PS50042"/>
    </source>
</evidence>
<dbReference type="PROSITE" id="PS50042">
    <property type="entry name" value="CNMP_BINDING_3"/>
    <property type="match status" value="1"/>
</dbReference>
<protein>
    <submittedName>
        <fullName evidence="2">Cyclic nucleotide-binding domain-containing protein</fullName>
    </submittedName>
</protein>
<evidence type="ECO:0000313" key="3">
    <source>
        <dbReference type="Proteomes" id="UP000271590"/>
    </source>
</evidence>
<dbReference type="RefSeq" id="WP_124959391.1">
    <property type="nucleotide sequence ID" value="NZ_RQXU01000008.1"/>
</dbReference>
<dbReference type="AlphaFoldDB" id="A0A3P3EQH5"/>
<dbReference type="CDD" id="cd00038">
    <property type="entry name" value="CAP_ED"/>
    <property type="match status" value="1"/>
</dbReference>
<accession>A0A3P3EQH5</accession>
<dbReference type="SUPFAM" id="SSF51206">
    <property type="entry name" value="cAMP-binding domain-like"/>
    <property type="match status" value="1"/>
</dbReference>
<reference evidence="2 3" key="1">
    <citation type="submission" date="2018-11" db="EMBL/GenBank/DDBJ databases">
        <title>The genome of Variovorax sp T529.</title>
        <authorList>
            <person name="Gao J."/>
        </authorList>
    </citation>
    <scope>NUCLEOTIDE SEQUENCE [LARGE SCALE GENOMIC DNA]</scope>
    <source>
        <strain evidence="2 3">T529</strain>
    </source>
</reference>
<gene>
    <name evidence="2" type="ORF">EH244_16330</name>
</gene>
<name>A0A3P3EQH5_9BURK</name>
<dbReference type="Proteomes" id="UP000271590">
    <property type="component" value="Unassembled WGS sequence"/>
</dbReference>
<comment type="caution">
    <text evidence="2">The sequence shown here is derived from an EMBL/GenBank/DDBJ whole genome shotgun (WGS) entry which is preliminary data.</text>
</comment>
<evidence type="ECO:0000313" key="2">
    <source>
        <dbReference type="EMBL" id="RRH87618.1"/>
    </source>
</evidence>
<sequence length="139" mass="15090">MYLHTLVAGLPHADRTALDEASELRSYQCDETVLASGEWTDRLFCVASGLLHVVSHGRGSDGGVVTDSIRPDEFFLGPTLSESRYQARHALVAAQASSVYLIPAVAMRGLCEQHPQVALKLLGIAIERTRAMRMQLGQG</sequence>
<organism evidence="2 3">
    <name type="scientific">Variovorax beijingensis</name>
    <dbReference type="NCBI Taxonomy" id="2496117"/>
    <lineage>
        <taxon>Bacteria</taxon>
        <taxon>Pseudomonadati</taxon>
        <taxon>Pseudomonadota</taxon>
        <taxon>Betaproteobacteria</taxon>
        <taxon>Burkholderiales</taxon>
        <taxon>Comamonadaceae</taxon>
        <taxon>Variovorax</taxon>
    </lineage>
</organism>